<proteinExistence type="predicted"/>
<dbReference type="OrthoDB" id="439478at2759"/>
<feature type="non-terminal residue" evidence="1">
    <location>
        <position position="1"/>
    </location>
</feature>
<gene>
    <name evidence="1" type="ORF">PGLA1383_LOCUS18485</name>
</gene>
<feature type="non-terminal residue" evidence="1">
    <location>
        <position position="93"/>
    </location>
</feature>
<keyword evidence="2" id="KW-1185">Reference proteome</keyword>
<accession>A0A813EQX5</accession>
<dbReference type="AlphaFoldDB" id="A0A813EQX5"/>
<name>A0A813EQX5_POLGL</name>
<dbReference type="Proteomes" id="UP000654075">
    <property type="component" value="Unassembled WGS sequence"/>
</dbReference>
<evidence type="ECO:0000313" key="2">
    <source>
        <dbReference type="Proteomes" id="UP000654075"/>
    </source>
</evidence>
<protein>
    <submittedName>
        <fullName evidence="1">Uncharacterized protein</fullName>
    </submittedName>
</protein>
<sequence length="93" mass="9914">DFSSASSMPVSGLEVDNVSVCGRSFRILRRRQDYFAACAGDLPVTSTGTVLWECSVLLSEYLGFASFLNYDVTDAATDVRSTSGNSADRDGSA</sequence>
<evidence type="ECO:0000313" key="1">
    <source>
        <dbReference type="EMBL" id="CAE8600150.1"/>
    </source>
</evidence>
<reference evidence="1" key="1">
    <citation type="submission" date="2021-02" db="EMBL/GenBank/DDBJ databases">
        <authorList>
            <person name="Dougan E. K."/>
            <person name="Rhodes N."/>
            <person name="Thang M."/>
            <person name="Chan C."/>
        </authorList>
    </citation>
    <scope>NUCLEOTIDE SEQUENCE</scope>
</reference>
<dbReference type="EMBL" id="CAJNNV010011877">
    <property type="protein sequence ID" value="CAE8600150.1"/>
    <property type="molecule type" value="Genomic_DNA"/>
</dbReference>
<comment type="caution">
    <text evidence="1">The sequence shown here is derived from an EMBL/GenBank/DDBJ whole genome shotgun (WGS) entry which is preliminary data.</text>
</comment>
<organism evidence="1 2">
    <name type="scientific">Polarella glacialis</name>
    <name type="common">Dinoflagellate</name>
    <dbReference type="NCBI Taxonomy" id="89957"/>
    <lineage>
        <taxon>Eukaryota</taxon>
        <taxon>Sar</taxon>
        <taxon>Alveolata</taxon>
        <taxon>Dinophyceae</taxon>
        <taxon>Suessiales</taxon>
        <taxon>Suessiaceae</taxon>
        <taxon>Polarella</taxon>
    </lineage>
</organism>